<reference evidence="5 6" key="1">
    <citation type="journal article" date="2011" name="Genome Res.">
        <title>Phylogeny-wide analysis of social amoeba genomes highlights ancient origins for complex intercellular communication.</title>
        <authorList>
            <person name="Heidel A.J."/>
            <person name="Lawal H.M."/>
            <person name="Felder M."/>
            <person name="Schilde C."/>
            <person name="Helps N.R."/>
            <person name="Tunggal B."/>
            <person name="Rivero F."/>
            <person name="John U."/>
            <person name="Schleicher M."/>
            <person name="Eichinger L."/>
            <person name="Platzer M."/>
            <person name="Noegel A.A."/>
            <person name="Schaap P."/>
            <person name="Gloeckner G."/>
        </authorList>
    </citation>
    <scope>NUCLEOTIDE SEQUENCE [LARGE SCALE GENOMIC DNA]</scope>
    <source>
        <strain evidence="6">ATCC 26659 / Pp 5 / PN500</strain>
    </source>
</reference>
<gene>
    <name evidence="5" type="primary">gacM</name>
    <name evidence="5" type="ORF">PPL_06030</name>
</gene>
<comment type="caution">
    <text evidence="5">The sequence shown here is derived from an EMBL/GenBank/DDBJ whole genome shotgun (WGS) entry which is preliminary data.</text>
</comment>
<protein>
    <submittedName>
        <fullName evidence="5">RhoGAP domain-containing protein</fullName>
    </submittedName>
</protein>
<dbReference type="EMBL" id="ADBJ01000026">
    <property type="protein sequence ID" value="EFA81193.1"/>
    <property type="molecule type" value="Genomic_DNA"/>
</dbReference>
<dbReference type="InParanoid" id="D3BC10"/>
<dbReference type="GO" id="GO:0007264">
    <property type="term" value="P:small GTPase-mediated signal transduction"/>
    <property type="evidence" value="ECO:0007669"/>
    <property type="project" value="TreeGrafter"/>
</dbReference>
<feature type="domain" description="Rho-GAP" evidence="4">
    <location>
        <begin position="150"/>
        <end position="346"/>
    </location>
</feature>
<evidence type="ECO:0000313" key="5">
    <source>
        <dbReference type="EMBL" id="EFA81193.1"/>
    </source>
</evidence>
<sequence>MTSTMFAWKNKASTNKQSSQLNIGSAANASGNNSGVGGAGGSTAPPLINSSNQQASQNNLTPQPIATSVSVSSFSPNSLQPQLSSPMLSVPSKDNPLTHSNSTVGLTANSSSSNLVNLAVASSSPIMGSNIGISSASDTSLIYNMNAPVNMLNGMPISPNSEGPPILHKLVRYLMSKGTTTELIFKANPSELESDVQIVKKNLLKDMAMGDIEQIQLSTFTNNPHIVAEILRQYLHALPEPLFSYHLYDSFLLTHTILSQQDKIWAYRFLLAYLPQGFRGTIRAVLSLLSKIHSNHGTTKMDSSALSSIFARVFLRPEEEMYYMKQDRLNTEDIVRLWIEEYDQVTKPPGPPTNKITTVAAFTPSHPVSQSANPNGDPLNPLSPTGASTGGHSHPTIGLNKINSQTQLTNATNPQQSPKLSLPTIPKQQNTQQTTTIIKVKPPLQASSSQNNIKPPSSISGATPTNNTSNSNSNNSSTTTSPTPSPITTAVTNPTSPTTQSLNNNNLNVSNNNNNNINNNTPIKPSTSPSKPSTPTTTSAKPPTSAYSSPSSLSTSTSNLNAIKPAAPAAPATTSSSSPSNSSLTLLSTLDQETMDKINRVKGTTESLISEHVWNQLKSIVKNIEKETNYKETIRLSTILRDSKRHIVDSTEKHLGITKNDVKSFLQQFNKPAHYNLAVLSPESLANPPSGVEELKHHELKRASHLAIEELSDYIFMLKTKIHTFVYKEHVIMTAHVISKLKSIFDQAVSTPGVSTSLSASGSLTINNEAGSRLSISPEHSPLSSPMTSKRLSIGNDKSALRVVEVCSREITDRLRSMRKDLEHASLQEAIEIGKAVRSTKQTLHELYQENNYILPLEIKPAPSTPDEGQLGTLKKTLEPLLDRIFTQIETVTKTASNPATPEHEGKQILDKLLFINKVLSLKIEGAIF</sequence>
<dbReference type="GO" id="GO:0005737">
    <property type="term" value="C:cytoplasm"/>
    <property type="evidence" value="ECO:0007669"/>
    <property type="project" value="UniProtKB-SubCell"/>
</dbReference>
<evidence type="ECO:0000256" key="1">
    <source>
        <dbReference type="ARBA" id="ARBA00004496"/>
    </source>
</evidence>
<feature type="compositionally biased region" description="Low complexity" evidence="3">
    <location>
        <begin position="463"/>
        <end position="558"/>
    </location>
</feature>
<dbReference type="SMART" id="SM00324">
    <property type="entry name" value="RhoGAP"/>
    <property type="match status" value="1"/>
</dbReference>
<dbReference type="InterPro" id="IPR000198">
    <property type="entry name" value="RhoGAP_dom"/>
</dbReference>
<organism evidence="5 6">
    <name type="scientific">Heterostelium pallidum (strain ATCC 26659 / Pp 5 / PN500)</name>
    <name type="common">Cellular slime mold</name>
    <name type="synonym">Polysphondylium pallidum</name>
    <dbReference type="NCBI Taxonomy" id="670386"/>
    <lineage>
        <taxon>Eukaryota</taxon>
        <taxon>Amoebozoa</taxon>
        <taxon>Evosea</taxon>
        <taxon>Eumycetozoa</taxon>
        <taxon>Dictyostelia</taxon>
        <taxon>Acytosteliales</taxon>
        <taxon>Acytosteliaceae</taxon>
        <taxon>Heterostelium</taxon>
    </lineage>
</organism>
<dbReference type="PANTHER" id="PTHR45808">
    <property type="entry name" value="RHO GTPASE-ACTIVATING PROTEIN 68F"/>
    <property type="match status" value="1"/>
</dbReference>
<feature type="compositionally biased region" description="Low complexity" evidence="3">
    <location>
        <begin position="423"/>
        <end position="442"/>
    </location>
</feature>
<dbReference type="RefSeq" id="XP_020433311.1">
    <property type="nucleotide sequence ID" value="XM_020576899.1"/>
</dbReference>
<feature type="compositionally biased region" description="Polar residues" evidence="3">
    <location>
        <begin position="382"/>
        <end position="391"/>
    </location>
</feature>
<name>D3BC10_HETP5</name>
<dbReference type="PANTHER" id="PTHR45808:SF9">
    <property type="entry name" value="RHO GTPASE-ACTIVATING PROTEIN GACX"/>
    <property type="match status" value="1"/>
</dbReference>
<dbReference type="FunCoup" id="D3BC10">
    <property type="interactions" value="805"/>
</dbReference>
<feature type="compositionally biased region" description="Polar residues" evidence="3">
    <location>
        <begin position="401"/>
        <end position="419"/>
    </location>
</feature>
<feature type="region of interest" description="Disordered" evidence="3">
    <location>
        <begin position="1"/>
        <end position="108"/>
    </location>
</feature>
<feature type="compositionally biased region" description="Polar residues" evidence="3">
    <location>
        <begin position="1"/>
        <end position="21"/>
    </location>
</feature>
<evidence type="ECO:0000256" key="2">
    <source>
        <dbReference type="ARBA" id="ARBA00022490"/>
    </source>
</evidence>
<dbReference type="GO" id="GO:0005096">
    <property type="term" value="F:GTPase activator activity"/>
    <property type="evidence" value="ECO:0007669"/>
    <property type="project" value="TreeGrafter"/>
</dbReference>
<feature type="compositionally biased region" description="Low complexity" evidence="3">
    <location>
        <begin position="22"/>
        <end position="33"/>
    </location>
</feature>
<feature type="compositionally biased region" description="Low complexity" evidence="3">
    <location>
        <begin position="68"/>
        <end position="92"/>
    </location>
</feature>
<dbReference type="SUPFAM" id="SSF48350">
    <property type="entry name" value="GTPase activation domain, GAP"/>
    <property type="match status" value="1"/>
</dbReference>
<evidence type="ECO:0000259" key="4">
    <source>
        <dbReference type="PROSITE" id="PS50238"/>
    </source>
</evidence>
<keyword evidence="2" id="KW-0963">Cytoplasm</keyword>
<evidence type="ECO:0000256" key="3">
    <source>
        <dbReference type="SAM" id="MobiDB-lite"/>
    </source>
</evidence>
<feature type="compositionally biased region" description="Low complexity" evidence="3">
    <location>
        <begin position="49"/>
        <end position="59"/>
    </location>
</feature>
<feature type="compositionally biased region" description="Polar residues" evidence="3">
    <location>
        <begin position="95"/>
        <end position="107"/>
    </location>
</feature>
<evidence type="ECO:0000313" key="6">
    <source>
        <dbReference type="Proteomes" id="UP000001396"/>
    </source>
</evidence>
<feature type="region of interest" description="Disordered" evidence="3">
    <location>
        <begin position="365"/>
        <end position="559"/>
    </location>
</feature>
<dbReference type="AlphaFoldDB" id="D3BC10"/>
<dbReference type="Pfam" id="PF00620">
    <property type="entry name" value="RhoGAP"/>
    <property type="match status" value="1"/>
</dbReference>
<dbReference type="GeneID" id="31361514"/>
<dbReference type="CDD" id="cd00159">
    <property type="entry name" value="RhoGAP"/>
    <property type="match status" value="1"/>
</dbReference>
<keyword evidence="6" id="KW-1185">Reference proteome</keyword>
<dbReference type="Gene3D" id="1.10.555.10">
    <property type="entry name" value="Rho GTPase activation protein"/>
    <property type="match status" value="1"/>
</dbReference>
<feature type="compositionally biased region" description="Polar residues" evidence="3">
    <location>
        <begin position="445"/>
        <end position="462"/>
    </location>
</feature>
<accession>D3BC10</accession>
<proteinExistence type="predicted"/>
<dbReference type="OMA" id="IWAYRFL"/>
<dbReference type="Proteomes" id="UP000001396">
    <property type="component" value="Unassembled WGS sequence"/>
</dbReference>
<dbReference type="PROSITE" id="PS50238">
    <property type="entry name" value="RHOGAP"/>
    <property type="match status" value="1"/>
</dbReference>
<dbReference type="InterPro" id="IPR008936">
    <property type="entry name" value="Rho_GTPase_activation_prot"/>
</dbReference>
<comment type="subcellular location">
    <subcellularLocation>
        <location evidence="1">Cytoplasm</location>
    </subcellularLocation>
</comment>